<dbReference type="Proteomes" id="UP000669179">
    <property type="component" value="Unassembled WGS sequence"/>
</dbReference>
<dbReference type="PROSITE" id="PS51387">
    <property type="entry name" value="FAD_PCMH"/>
    <property type="match status" value="1"/>
</dbReference>
<comment type="caution">
    <text evidence="7">The sequence shown here is derived from an EMBL/GenBank/DDBJ whole genome shotgun (WGS) entry which is preliminary data.</text>
</comment>
<dbReference type="InterPro" id="IPR016169">
    <property type="entry name" value="FAD-bd_PCMH_sub2"/>
</dbReference>
<feature type="domain" description="FAD-binding PCMH-type" evidence="6">
    <location>
        <begin position="60"/>
        <end position="240"/>
    </location>
</feature>
<name>A0A939PA46_9ACTN</name>
<dbReference type="PANTHER" id="PTHR42973">
    <property type="entry name" value="BINDING OXIDOREDUCTASE, PUTATIVE (AFU_ORTHOLOGUE AFUA_1G17690)-RELATED"/>
    <property type="match status" value="1"/>
</dbReference>
<evidence type="ECO:0000259" key="6">
    <source>
        <dbReference type="PROSITE" id="PS51387"/>
    </source>
</evidence>
<dbReference type="AlphaFoldDB" id="A0A939PA46"/>
<dbReference type="InterPro" id="IPR006311">
    <property type="entry name" value="TAT_signal"/>
</dbReference>
<comment type="cofactor">
    <cofactor evidence="1">
        <name>FAD</name>
        <dbReference type="ChEBI" id="CHEBI:57692"/>
    </cofactor>
</comment>
<dbReference type="Pfam" id="PF08031">
    <property type="entry name" value="BBE"/>
    <property type="match status" value="1"/>
</dbReference>
<reference evidence="7" key="1">
    <citation type="submission" date="2021-03" db="EMBL/GenBank/DDBJ databases">
        <authorList>
            <person name="Kanchanasin P."/>
            <person name="Saeng-In P."/>
            <person name="Phongsopitanun W."/>
            <person name="Yuki M."/>
            <person name="Kudo T."/>
            <person name="Ohkuma M."/>
            <person name="Tanasupawat S."/>
        </authorList>
    </citation>
    <scope>NUCLEOTIDE SEQUENCE</scope>
    <source>
        <strain evidence="7">GKU 128</strain>
    </source>
</reference>
<comment type="similarity">
    <text evidence="2">Belongs to the oxygen-dependent FAD-linked oxidoreductase family.</text>
</comment>
<dbReference type="InterPro" id="IPR036318">
    <property type="entry name" value="FAD-bd_PCMH-like_sf"/>
</dbReference>
<dbReference type="InterPro" id="IPR050416">
    <property type="entry name" value="FAD-linked_Oxidoreductase"/>
</dbReference>
<dbReference type="Gene3D" id="3.40.462.20">
    <property type="match status" value="1"/>
</dbReference>
<evidence type="ECO:0000256" key="1">
    <source>
        <dbReference type="ARBA" id="ARBA00001974"/>
    </source>
</evidence>
<dbReference type="RefSeq" id="WP_208256416.1">
    <property type="nucleotide sequence ID" value="NZ_JAGEOJ010000006.1"/>
</dbReference>
<dbReference type="SUPFAM" id="SSF56176">
    <property type="entry name" value="FAD-binding/transporter-associated domain-like"/>
    <property type="match status" value="1"/>
</dbReference>
<evidence type="ECO:0000256" key="4">
    <source>
        <dbReference type="ARBA" id="ARBA00022827"/>
    </source>
</evidence>
<keyword evidence="5" id="KW-0560">Oxidoreductase</keyword>
<gene>
    <name evidence="7" type="ORF">J4573_16755</name>
</gene>
<dbReference type="GO" id="GO:0016491">
    <property type="term" value="F:oxidoreductase activity"/>
    <property type="evidence" value="ECO:0007669"/>
    <property type="project" value="UniProtKB-KW"/>
</dbReference>
<dbReference type="PANTHER" id="PTHR42973:SF39">
    <property type="entry name" value="FAD-BINDING PCMH-TYPE DOMAIN-CONTAINING PROTEIN"/>
    <property type="match status" value="1"/>
</dbReference>
<proteinExistence type="inferred from homology"/>
<dbReference type="PROSITE" id="PS51318">
    <property type="entry name" value="TAT"/>
    <property type="match status" value="1"/>
</dbReference>
<dbReference type="InterPro" id="IPR012951">
    <property type="entry name" value="BBE"/>
</dbReference>
<evidence type="ECO:0000313" key="8">
    <source>
        <dbReference type="Proteomes" id="UP000669179"/>
    </source>
</evidence>
<keyword evidence="4" id="KW-0274">FAD</keyword>
<evidence type="ECO:0000313" key="7">
    <source>
        <dbReference type="EMBL" id="MBO2448755.1"/>
    </source>
</evidence>
<dbReference type="GO" id="GO:0071949">
    <property type="term" value="F:FAD binding"/>
    <property type="evidence" value="ECO:0007669"/>
    <property type="project" value="InterPro"/>
</dbReference>
<dbReference type="InterPro" id="IPR016166">
    <property type="entry name" value="FAD-bd_PCMH"/>
</dbReference>
<protein>
    <submittedName>
        <fullName evidence="7">FAD-binding protein</fullName>
    </submittedName>
</protein>
<evidence type="ECO:0000256" key="2">
    <source>
        <dbReference type="ARBA" id="ARBA00005466"/>
    </source>
</evidence>
<sequence length="539" mass="57843">MSGTTRRGFLGLGAAATLSIPYAGPAALARAAVSAGPGAATVGPDDPRYGDLVRGNNYRFVGSPDYVRVIDSAGQIEEAVQRALRSKKRLAVRGGGHCIEGFVTDPEVKVVLDLSQYDDISFDAERGAIAVQAGATLGKVYDTLYKRWDTTVPGGICPQVGVGGHFSGGGYGALSRRFGLVADHVVAVEVVVVDEKGTPRTVVATSSPSSRDHDLWWAHTGGGGGNFGVISRYWLRSPGVSAAAGASADPRALLPRPPKSLLIHRVMWPWNDLDEAAHSRIVNNYIRWHETNSAPGSAATRLFATLWLMHVKAGNLTLTAQIDETQGNAESLLADFLAAVNEGVSVKPTPLLHRSLPWGVGWKYLSIPGYGASLGLRTKEKSSYVRRTYTDAQLATIHKYLTQADFNGGGAGILLASYGGQINATDPAARAVPQRDSVIKAQYAVSWNDASEDAAQLGWVRGLYRELFSTTGGVPVSNERADGAYINYPDIDLADPAWNTSGVPWSQLYYKANYRRLQQVKRAYDPLDTFHHALSIRPA</sequence>
<keyword evidence="3" id="KW-0285">Flavoprotein</keyword>
<dbReference type="Pfam" id="PF01565">
    <property type="entry name" value="FAD_binding_4"/>
    <property type="match status" value="1"/>
</dbReference>
<evidence type="ECO:0000256" key="5">
    <source>
        <dbReference type="ARBA" id="ARBA00023002"/>
    </source>
</evidence>
<organism evidence="7 8">
    <name type="scientific">Actinomadura barringtoniae</name>
    <dbReference type="NCBI Taxonomy" id="1427535"/>
    <lineage>
        <taxon>Bacteria</taxon>
        <taxon>Bacillati</taxon>
        <taxon>Actinomycetota</taxon>
        <taxon>Actinomycetes</taxon>
        <taxon>Streptosporangiales</taxon>
        <taxon>Thermomonosporaceae</taxon>
        <taxon>Actinomadura</taxon>
    </lineage>
</organism>
<accession>A0A939PA46</accession>
<dbReference type="EMBL" id="JAGEOJ010000006">
    <property type="protein sequence ID" value="MBO2448755.1"/>
    <property type="molecule type" value="Genomic_DNA"/>
</dbReference>
<evidence type="ECO:0000256" key="3">
    <source>
        <dbReference type="ARBA" id="ARBA00022630"/>
    </source>
</evidence>
<dbReference type="InterPro" id="IPR006094">
    <property type="entry name" value="Oxid_FAD_bind_N"/>
</dbReference>
<dbReference type="Gene3D" id="3.30.465.10">
    <property type="match status" value="1"/>
</dbReference>
<keyword evidence="8" id="KW-1185">Reference proteome</keyword>